<name>A0A1Y5SKK6_9RHOB</name>
<reference evidence="2 3" key="1">
    <citation type="submission" date="2017-03" db="EMBL/GenBank/DDBJ databases">
        <authorList>
            <person name="Afonso C.L."/>
            <person name="Miller P.J."/>
            <person name="Scott M.A."/>
            <person name="Spackman E."/>
            <person name="Goraichik I."/>
            <person name="Dimitrov K.M."/>
            <person name="Suarez D.L."/>
            <person name="Swayne D.E."/>
        </authorList>
    </citation>
    <scope>NUCLEOTIDE SEQUENCE [LARGE SCALE GENOMIC DNA]</scope>
    <source>
        <strain evidence="2 3">CECT 7023</strain>
    </source>
</reference>
<proteinExistence type="predicted"/>
<evidence type="ECO:0000313" key="3">
    <source>
        <dbReference type="Proteomes" id="UP000193900"/>
    </source>
</evidence>
<sequence length="170" mass="17600">MRLAAALALLAAPVAAQALDPAAPVEITGVLDPTRVVVRNSGRDFVCDLDVTDEAAELARCRAVTVAAAPADQTEGLARSEAASLLAGMSDRGWEQLVRQVMAGSGCRLAMTGGQSQVVTLLSEAMGISEGDLAPVRDRLFVRADRAIVTLTSTGAIRVEGGALILEECQ</sequence>
<evidence type="ECO:0000313" key="2">
    <source>
        <dbReference type="EMBL" id="SLN41217.1"/>
    </source>
</evidence>
<keyword evidence="3" id="KW-1185">Reference proteome</keyword>
<dbReference type="Proteomes" id="UP000193900">
    <property type="component" value="Unassembled WGS sequence"/>
</dbReference>
<evidence type="ECO:0000256" key="1">
    <source>
        <dbReference type="SAM" id="SignalP"/>
    </source>
</evidence>
<dbReference type="AlphaFoldDB" id="A0A1Y5SKK6"/>
<dbReference type="RefSeq" id="WP_085878505.1">
    <property type="nucleotide sequence ID" value="NZ_FWFZ01000006.1"/>
</dbReference>
<gene>
    <name evidence="2" type="ORF">ROA7023_01638</name>
</gene>
<keyword evidence="1" id="KW-0732">Signal</keyword>
<accession>A0A1Y5SKK6</accession>
<dbReference type="EMBL" id="FWFZ01000006">
    <property type="protein sequence ID" value="SLN41217.1"/>
    <property type="molecule type" value="Genomic_DNA"/>
</dbReference>
<protein>
    <submittedName>
        <fullName evidence="2">Uncharacterized protein</fullName>
    </submittedName>
</protein>
<organism evidence="2 3">
    <name type="scientific">Roseisalinus antarcticus</name>
    <dbReference type="NCBI Taxonomy" id="254357"/>
    <lineage>
        <taxon>Bacteria</taxon>
        <taxon>Pseudomonadati</taxon>
        <taxon>Pseudomonadota</taxon>
        <taxon>Alphaproteobacteria</taxon>
        <taxon>Rhodobacterales</taxon>
        <taxon>Roseobacteraceae</taxon>
        <taxon>Roseisalinus</taxon>
    </lineage>
</organism>
<feature type="signal peptide" evidence="1">
    <location>
        <begin position="1"/>
        <end position="18"/>
    </location>
</feature>
<feature type="chain" id="PRO_5012802828" evidence="1">
    <location>
        <begin position="19"/>
        <end position="170"/>
    </location>
</feature>